<gene>
    <name evidence="6" type="ORF">GCM10011505_25860</name>
</gene>
<evidence type="ECO:0000256" key="3">
    <source>
        <dbReference type="ARBA" id="ARBA00023125"/>
    </source>
</evidence>
<reference evidence="7" key="1">
    <citation type="journal article" date="2019" name="Int. J. Syst. Evol. Microbiol.">
        <title>The Global Catalogue of Microorganisms (GCM) 10K type strain sequencing project: providing services to taxonomists for standard genome sequencing and annotation.</title>
        <authorList>
            <consortium name="The Broad Institute Genomics Platform"/>
            <consortium name="The Broad Institute Genome Sequencing Center for Infectious Disease"/>
            <person name="Wu L."/>
            <person name="Ma J."/>
        </authorList>
    </citation>
    <scope>NUCLEOTIDE SEQUENCE [LARGE SCALE GENOMIC DNA]</scope>
    <source>
        <strain evidence="7">CGMCC 1.10188</strain>
    </source>
</reference>
<evidence type="ECO:0000313" key="7">
    <source>
        <dbReference type="Proteomes" id="UP000603352"/>
    </source>
</evidence>
<sequence length="322" mass="35769">MHTLREAPMFDWNDLRFFLEVSRRGRLVTAARHLAVDHTTVSRRIQALEERMNTKLFDRTPAGYSLTPAGAQLVEYAEAMETTAFAIQESIAGQDLHLSGTVRLGAPEGFASAFLGARLHRFFAAHPGIQIDLVAAPRYLSLSKREADLAIGLARPTSGRLVARKLTDYRLCLYASPAYLERMGTPRSLKDLETHDFIGYVDDLIFAPELRYLDKLVRTPQVVMRSTSLIVQRDAAIDGLGLCILPCFVAATAPGLVPVIPKESSITRSFWLVTHADLRDIVRVRTVADYLRDLVKRDHDLLIGRSLDRIDANALTATATSA</sequence>
<protein>
    <submittedName>
        <fullName evidence="6">Transcriptional regulator</fullName>
    </submittedName>
</protein>
<organism evidence="6 7">
    <name type="scientific">Tistrella bauzanensis</name>
    <dbReference type="NCBI Taxonomy" id="657419"/>
    <lineage>
        <taxon>Bacteria</taxon>
        <taxon>Pseudomonadati</taxon>
        <taxon>Pseudomonadota</taxon>
        <taxon>Alphaproteobacteria</taxon>
        <taxon>Geminicoccales</taxon>
        <taxon>Geminicoccaceae</taxon>
        <taxon>Tistrella</taxon>
    </lineage>
</organism>
<keyword evidence="4" id="KW-0804">Transcription</keyword>
<proteinExistence type="inferred from homology"/>
<dbReference type="PROSITE" id="PS50931">
    <property type="entry name" value="HTH_LYSR"/>
    <property type="match status" value="1"/>
</dbReference>
<evidence type="ECO:0000256" key="2">
    <source>
        <dbReference type="ARBA" id="ARBA00023015"/>
    </source>
</evidence>
<dbReference type="SUPFAM" id="SSF46785">
    <property type="entry name" value="Winged helix' DNA-binding domain"/>
    <property type="match status" value="1"/>
</dbReference>
<accession>A0ABQ1IIZ3</accession>
<dbReference type="Gene3D" id="1.10.10.10">
    <property type="entry name" value="Winged helix-like DNA-binding domain superfamily/Winged helix DNA-binding domain"/>
    <property type="match status" value="1"/>
</dbReference>
<keyword evidence="3" id="KW-0238">DNA-binding</keyword>
<dbReference type="InterPro" id="IPR036390">
    <property type="entry name" value="WH_DNA-bd_sf"/>
</dbReference>
<evidence type="ECO:0000313" key="6">
    <source>
        <dbReference type="EMBL" id="GGB43392.1"/>
    </source>
</evidence>
<dbReference type="Pfam" id="PF03466">
    <property type="entry name" value="LysR_substrate"/>
    <property type="match status" value="1"/>
</dbReference>
<dbReference type="InterPro" id="IPR036388">
    <property type="entry name" value="WH-like_DNA-bd_sf"/>
</dbReference>
<evidence type="ECO:0000259" key="5">
    <source>
        <dbReference type="PROSITE" id="PS50931"/>
    </source>
</evidence>
<evidence type="ECO:0000256" key="4">
    <source>
        <dbReference type="ARBA" id="ARBA00023163"/>
    </source>
</evidence>
<dbReference type="RefSeq" id="WP_229708063.1">
    <property type="nucleotide sequence ID" value="NZ_BMDZ01000029.1"/>
</dbReference>
<feature type="domain" description="HTH lysR-type" evidence="5">
    <location>
        <begin position="10"/>
        <end position="67"/>
    </location>
</feature>
<dbReference type="SUPFAM" id="SSF53850">
    <property type="entry name" value="Periplasmic binding protein-like II"/>
    <property type="match status" value="1"/>
</dbReference>
<dbReference type="PANTHER" id="PTHR30537:SF3">
    <property type="entry name" value="TRANSCRIPTIONAL REGULATORY PROTEIN"/>
    <property type="match status" value="1"/>
</dbReference>
<dbReference type="InterPro" id="IPR058163">
    <property type="entry name" value="LysR-type_TF_proteobact-type"/>
</dbReference>
<dbReference type="CDD" id="cd08422">
    <property type="entry name" value="PBP2_CrgA_like"/>
    <property type="match status" value="1"/>
</dbReference>
<evidence type="ECO:0000256" key="1">
    <source>
        <dbReference type="ARBA" id="ARBA00009437"/>
    </source>
</evidence>
<comment type="similarity">
    <text evidence="1">Belongs to the LysR transcriptional regulatory family.</text>
</comment>
<dbReference type="InterPro" id="IPR000847">
    <property type="entry name" value="LysR_HTH_N"/>
</dbReference>
<dbReference type="Pfam" id="PF00126">
    <property type="entry name" value="HTH_1"/>
    <property type="match status" value="1"/>
</dbReference>
<dbReference type="PANTHER" id="PTHR30537">
    <property type="entry name" value="HTH-TYPE TRANSCRIPTIONAL REGULATOR"/>
    <property type="match status" value="1"/>
</dbReference>
<keyword evidence="2" id="KW-0805">Transcription regulation</keyword>
<keyword evidence="7" id="KW-1185">Reference proteome</keyword>
<dbReference type="Gene3D" id="3.40.190.290">
    <property type="match status" value="1"/>
</dbReference>
<dbReference type="InterPro" id="IPR005119">
    <property type="entry name" value="LysR_subst-bd"/>
</dbReference>
<comment type="caution">
    <text evidence="6">The sequence shown here is derived from an EMBL/GenBank/DDBJ whole genome shotgun (WGS) entry which is preliminary data.</text>
</comment>
<dbReference type="EMBL" id="BMDZ01000029">
    <property type="protein sequence ID" value="GGB43392.1"/>
    <property type="molecule type" value="Genomic_DNA"/>
</dbReference>
<name>A0ABQ1IIZ3_9PROT</name>
<dbReference type="Proteomes" id="UP000603352">
    <property type="component" value="Unassembled WGS sequence"/>
</dbReference>